<dbReference type="InterPro" id="IPR006366">
    <property type="entry name" value="CobA/CysG_C"/>
</dbReference>
<dbReference type="eggNOG" id="arCOG00644">
    <property type="taxonomic scope" value="Archaea"/>
</dbReference>
<keyword evidence="9" id="KW-1185">Reference proteome</keyword>
<dbReference type="CDD" id="cd11642">
    <property type="entry name" value="SUMT"/>
    <property type="match status" value="1"/>
</dbReference>
<dbReference type="OrthoDB" id="24444at2157"/>
<keyword evidence="4" id="KW-0949">S-adenosyl-L-methionine</keyword>
<evidence type="ECO:0000256" key="4">
    <source>
        <dbReference type="ARBA" id="ARBA00022691"/>
    </source>
</evidence>
<feature type="domain" description="Tetrapyrrole methylase" evidence="7">
    <location>
        <begin position="8"/>
        <end position="222"/>
    </location>
</feature>
<dbReference type="GeneID" id="41596835"/>
<name>A0A075MPM2_9ARCH</name>
<keyword evidence="3 6" id="KW-0808">Transferase</keyword>
<dbReference type="FunFam" id="3.40.1010.10:FF:000001">
    <property type="entry name" value="Siroheme synthase"/>
    <property type="match status" value="1"/>
</dbReference>
<dbReference type="InterPro" id="IPR035996">
    <property type="entry name" value="4pyrrol_Methylase_sf"/>
</dbReference>
<evidence type="ECO:0000256" key="3">
    <source>
        <dbReference type="ARBA" id="ARBA00022679"/>
    </source>
</evidence>
<gene>
    <name evidence="8" type="ORF">NTE_01011</name>
</gene>
<dbReference type="PROSITE" id="PS00840">
    <property type="entry name" value="SUMT_2"/>
    <property type="match status" value="1"/>
</dbReference>
<dbReference type="InterPro" id="IPR000878">
    <property type="entry name" value="4pyrrol_Mease"/>
</dbReference>
<sequence length="266" mass="28458">MSTTAAGKVYICGAGPGDPKLMTVRAMELLKSCDVILYDRLVGQEIIDQIPENAEKVYVGRAVGDPTTHQKRTNELMVRYAKKENKSVLRLKGGDPFIFGRGAEEAEYLLERGVQFEIIPGITSAIAGPAYAGIPLTHRRYSSAVAIATGHEGVDNKGDVSVDWKKLPKAVDTVVVLMGIGQLDEIAKDLIKGGMKKNTKIAIIENGTTARQRVVMGTLATAAKVATKSGIKPPAIVVIGRVASLHKKIAWFRKGVEGGRGKGAKP</sequence>
<dbReference type="PANTHER" id="PTHR45790:SF3">
    <property type="entry name" value="S-ADENOSYL-L-METHIONINE-DEPENDENT UROPORPHYRINOGEN III METHYLTRANSFERASE, CHLOROPLASTIC"/>
    <property type="match status" value="1"/>
</dbReference>
<proteinExistence type="inferred from homology"/>
<dbReference type="AlphaFoldDB" id="A0A075MPM2"/>
<organism evidence="8 9">
    <name type="scientific">Candidatus Nitrososphaera evergladensis SR1</name>
    <dbReference type="NCBI Taxonomy" id="1459636"/>
    <lineage>
        <taxon>Archaea</taxon>
        <taxon>Nitrososphaerota</taxon>
        <taxon>Nitrososphaeria</taxon>
        <taxon>Nitrososphaerales</taxon>
        <taxon>Nitrososphaeraceae</taxon>
        <taxon>Nitrososphaera</taxon>
    </lineage>
</organism>
<evidence type="ECO:0000256" key="5">
    <source>
        <dbReference type="ARBA" id="ARBA00023244"/>
    </source>
</evidence>
<dbReference type="PANTHER" id="PTHR45790">
    <property type="entry name" value="SIROHEME SYNTHASE-RELATED"/>
    <property type="match status" value="1"/>
</dbReference>
<dbReference type="EC" id="2.1.1.107" evidence="1"/>
<dbReference type="EMBL" id="CP007174">
    <property type="protein sequence ID" value="AIF83085.1"/>
    <property type="molecule type" value="Genomic_DNA"/>
</dbReference>
<dbReference type="InterPro" id="IPR003043">
    <property type="entry name" value="Uropor_MeTrfase_CS"/>
</dbReference>
<dbReference type="GO" id="GO:0032259">
    <property type="term" value="P:methylation"/>
    <property type="evidence" value="ECO:0007669"/>
    <property type="project" value="UniProtKB-KW"/>
</dbReference>
<dbReference type="Proteomes" id="UP000028194">
    <property type="component" value="Chromosome"/>
</dbReference>
<dbReference type="NCBIfam" id="TIGR01469">
    <property type="entry name" value="cobA_cysG_Cterm"/>
    <property type="match status" value="1"/>
</dbReference>
<dbReference type="SUPFAM" id="SSF53790">
    <property type="entry name" value="Tetrapyrrole methylase"/>
    <property type="match status" value="1"/>
</dbReference>
<dbReference type="Gene3D" id="3.40.1010.10">
    <property type="entry name" value="Cobalt-precorrin-4 Transmethylase, Domain 1"/>
    <property type="match status" value="1"/>
</dbReference>
<dbReference type="InterPro" id="IPR014777">
    <property type="entry name" value="4pyrrole_Mease_sub1"/>
</dbReference>
<reference evidence="8 9" key="1">
    <citation type="journal article" date="2014" name="PLoS ONE">
        <title>Genome Sequence of Candidatus Nitrososphaera evergladensis from Group I.1b Enriched from Everglades Soil Reveals Novel Genomic Features of the Ammonia-Oxidizing Archaea.</title>
        <authorList>
            <person name="Zhalnina K.V."/>
            <person name="Dias R."/>
            <person name="Leonard M.T."/>
            <person name="Dorr de Quadros P."/>
            <person name="Camargo F.A."/>
            <person name="Drew J.C."/>
            <person name="Farmerie W.G."/>
            <person name="Daroub S.H."/>
            <person name="Triplett E.W."/>
        </authorList>
    </citation>
    <scope>NUCLEOTIDE SEQUENCE [LARGE SCALE GENOMIC DNA]</scope>
    <source>
        <strain evidence="8 9">SR1</strain>
    </source>
</reference>
<dbReference type="HOGENOM" id="CLU_011276_7_0_2"/>
<dbReference type="STRING" id="1459636.NTE_01011"/>
<evidence type="ECO:0000256" key="2">
    <source>
        <dbReference type="ARBA" id="ARBA00022603"/>
    </source>
</evidence>
<dbReference type="InterPro" id="IPR014776">
    <property type="entry name" value="4pyrrole_Mease_sub2"/>
</dbReference>
<comment type="similarity">
    <text evidence="6">Belongs to the precorrin methyltransferase family.</text>
</comment>
<dbReference type="KEGG" id="nev:NTE_01011"/>
<dbReference type="GO" id="GO:0019354">
    <property type="term" value="P:siroheme biosynthetic process"/>
    <property type="evidence" value="ECO:0007669"/>
    <property type="project" value="InterPro"/>
</dbReference>
<dbReference type="FunFam" id="3.30.950.10:FF:000001">
    <property type="entry name" value="Siroheme synthase"/>
    <property type="match status" value="1"/>
</dbReference>
<keyword evidence="5" id="KW-0627">Porphyrin biosynthesis</keyword>
<dbReference type="GO" id="GO:0004851">
    <property type="term" value="F:uroporphyrin-III C-methyltransferase activity"/>
    <property type="evidence" value="ECO:0007669"/>
    <property type="project" value="UniProtKB-EC"/>
</dbReference>
<evidence type="ECO:0000313" key="8">
    <source>
        <dbReference type="EMBL" id="AIF83085.1"/>
    </source>
</evidence>
<dbReference type="InterPro" id="IPR050161">
    <property type="entry name" value="Siro_Cobalamin_biosynth"/>
</dbReference>
<dbReference type="NCBIfam" id="NF004790">
    <property type="entry name" value="PRK06136.1"/>
    <property type="match status" value="1"/>
</dbReference>
<protein>
    <recommendedName>
        <fullName evidence="1">uroporphyrinogen-III C-methyltransferase</fullName>
        <ecNumber evidence="1">2.1.1.107</ecNumber>
    </recommendedName>
</protein>
<evidence type="ECO:0000313" key="9">
    <source>
        <dbReference type="Proteomes" id="UP000028194"/>
    </source>
</evidence>
<dbReference type="RefSeq" id="WP_148702030.1">
    <property type="nucleotide sequence ID" value="NZ_CP007174.1"/>
</dbReference>
<accession>A0A075MPM2</accession>
<evidence type="ECO:0000256" key="6">
    <source>
        <dbReference type="RuleBase" id="RU003960"/>
    </source>
</evidence>
<keyword evidence="2 6" id="KW-0489">Methyltransferase</keyword>
<dbReference type="Gene3D" id="3.30.950.10">
    <property type="entry name" value="Methyltransferase, Cobalt-precorrin-4 Transmethylase, Domain 2"/>
    <property type="match status" value="1"/>
</dbReference>
<evidence type="ECO:0000259" key="7">
    <source>
        <dbReference type="Pfam" id="PF00590"/>
    </source>
</evidence>
<dbReference type="Pfam" id="PF00590">
    <property type="entry name" value="TP_methylase"/>
    <property type="match status" value="1"/>
</dbReference>
<evidence type="ECO:0000256" key="1">
    <source>
        <dbReference type="ARBA" id="ARBA00012162"/>
    </source>
</evidence>